<dbReference type="GO" id="GO:0004175">
    <property type="term" value="F:endopeptidase activity"/>
    <property type="evidence" value="ECO:0007669"/>
    <property type="project" value="UniProtKB-ARBA"/>
</dbReference>
<dbReference type="GO" id="GO:0031647">
    <property type="term" value="P:regulation of protein stability"/>
    <property type="evidence" value="ECO:0007669"/>
    <property type="project" value="TreeGrafter"/>
</dbReference>
<feature type="transmembrane region" description="Helical" evidence="11">
    <location>
        <begin position="132"/>
        <end position="150"/>
    </location>
</feature>
<sequence length="1407" mass="160267">MSRPSRLRPSRGFAIAHKALAVSRHRRHRHRPRHRHQHIIAASAPAPAPASASASASASARCIFTLALVAFHIFIFSSGSGCGFSSALALCCSVAISILAFNLFSSTALSLVQSSISCLATSQHRSLAVRSATAAVICASPAYIFSIALIDVSESCSILKAIAEQVLHALPLSDHSEPSPSTPVQIHARPPRPAASIELSALTAPLLNLIPTMTSEDEARQPGLPYRSRANDPPRKQSYNIPSPNDMVVDTDDYVGAPNAPEKESVAIISPDGGLEHEADQLQDLPLANDSRYPTIDEAMKEIVLPPLLDEPKILEDFVHTWTVENWRSLGKREHGPIFQAGGFPWRILLFPHGNNTDQCSIYLEHGFEADAIPENWSCCVQFGLVLWNPNDPSLYVNHAAHHRFTKEEGDWGFTRFVEIRRMFNVPWEGDSRPLVESDTANITAYVRFVEDETGVLWHNFANYDSKKETGYVGLKNQGATCYLNSLLQSLYFTNAFRKAIYEIPTENDENMQNSAYTLQRLFYQLQTSEQAVSTNELTKSFGWETRHIFEQQDVQELSRKLMERMEEKMKGTKAENVLPELFSGKIKTYISCINVDYESKRIEDFWDIQLNVSGNKNLLESFQDYIQVEKMDGENQYFAGDEHKLQDANKGVIFNSFPDVLHLQLKRFEYDIQRDMMMKINDRYEFPDIFDAAPYLVEDADRSEPWIYQLHGVLVHSGDLNAGHYYAFIKPSKDGWFYKYDDDKVTKATSREVLEENYGGEYRASNGYLRAPLQKKAPIMRQNSAYMLVYIRQTRLDKVLCPVTKEDTPAHLQIKFEEENAMREARRREQKEAHLFMMAKVITNDTFAKYGGTDLCVFDPISETDPASPKLYRIRRAMPMHEFVAQVAADMGQDPARVRLWLMVNRQNKTIRPDQPIMDLRPTVEEVFSRSAAHRDTSLRVWAEVAADVNENGEPIWASYQSQPNGVVVKNDTILLLLKNFDVEKQTLEGVGHIYISKERRVDELVPMILQKMGWGEKLPSDEKLLMWEEIKPTMIEPLKGKQTLKAAELQDGDIVCFQRVSDKKPESARASDKASQDTNKSFDRVEDAREYYDFLEHKRTVKFHAHPTRSDQTQYPPFELVLNSKITYDVLSDRVGAHLKAPSTHIRLWTVNSSTNNPKAPVRRGTNPTLRQILNPLGSNTLNATQRSDAFYFEVLEMSLAELDTKKNIKLTWLSEGITKEDQLDLLVSKTGTIEDLIQALIKKAKIADEAEGGRIRVYETSSNRFYREPARDQSVLNLNEYTQIFAERVPEEERTADDNNFIHVFHFQNEVNRVHGVPFKFLLIEGEKFADTKKRLEKRTGIKGKSFEKIKFAIARRANYSKPQYLNDDDELWNIASSEDDYLGFDHPDRTRALRNGVGDLFLR</sequence>
<dbReference type="CDD" id="cd03775">
    <property type="entry name" value="MATH_Ubp21p"/>
    <property type="match status" value="1"/>
</dbReference>
<dbReference type="PANTHER" id="PTHR24006:SF644">
    <property type="entry name" value="UBIQUITIN CARBOXYL-TERMINAL HYDROLASE 7"/>
    <property type="match status" value="1"/>
</dbReference>
<organism evidence="14 15">
    <name type="scientific">Trichoderma asperellum</name>
    <name type="common">Filamentous fungus</name>
    <dbReference type="NCBI Taxonomy" id="101201"/>
    <lineage>
        <taxon>Eukaryota</taxon>
        <taxon>Fungi</taxon>
        <taxon>Dikarya</taxon>
        <taxon>Ascomycota</taxon>
        <taxon>Pezizomycotina</taxon>
        <taxon>Sordariomycetes</taxon>
        <taxon>Hypocreomycetidae</taxon>
        <taxon>Hypocreales</taxon>
        <taxon>Hypocreaceae</taxon>
        <taxon>Trichoderma</taxon>
    </lineage>
</organism>
<evidence type="ECO:0000256" key="4">
    <source>
        <dbReference type="ARBA" id="ARBA00012759"/>
    </source>
</evidence>
<keyword evidence="8" id="KW-0788">Thiol protease</keyword>
<dbReference type="PROSITE" id="PS50144">
    <property type="entry name" value="MATH"/>
    <property type="match status" value="1"/>
</dbReference>
<dbReference type="InterPro" id="IPR038765">
    <property type="entry name" value="Papain-like_cys_pep_sf"/>
</dbReference>
<keyword evidence="6" id="KW-0833">Ubl conjugation pathway</keyword>
<evidence type="ECO:0000259" key="12">
    <source>
        <dbReference type="PROSITE" id="PS50144"/>
    </source>
</evidence>
<evidence type="ECO:0000256" key="9">
    <source>
        <dbReference type="ARBA" id="ARBA00023242"/>
    </source>
</evidence>
<keyword evidence="11" id="KW-1133">Transmembrane helix</keyword>
<dbReference type="PANTHER" id="PTHR24006">
    <property type="entry name" value="UBIQUITIN CARBOXYL-TERMINAL HYDROLASE"/>
    <property type="match status" value="1"/>
</dbReference>
<evidence type="ECO:0000256" key="5">
    <source>
        <dbReference type="ARBA" id="ARBA00022670"/>
    </source>
</evidence>
<dbReference type="Pfam" id="PF00443">
    <property type="entry name" value="UCH"/>
    <property type="match status" value="1"/>
</dbReference>
<dbReference type="EC" id="3.4.19.12" evidence="4"/>
<evidence type="ECO:0000313" key="15">
    <source>
        <dbReference type="Proteomes" id="UP000517252"/>
    </source>
</evidence>
<proteinExistence type="inferred from homology"/>
<dbReference type="Pfam" id="PF22486">
    <property type="entry name" value="MATH_2"/>
    <property type="match status" value="1"/>
</dbReference>
<keyword evidence="7 14" id="KW-0378">Hydrolase</keyword>
<dbReference type="GO" id="GO:0004843">
    <property type="term" value="F:cysteine-type deubiquitinase activity"/>
    <property type="evidence" value="ECO:0007669"/>
    <property type="project" value="UniProtKB-EC"/>
</dbReference>
<dbReference type="Proteomes" id="UP000517252">
    <property type="component" value="Unassembled WGS sequence"/>
</dbReference>
<accession>A0A6V8QW78</accession>
<feature type="domain" description="USP" evidence="13">
    <location>
        <begin position="473"/>
        <end position="794"/>
    </location>
</feature>
<dbReference type="InterPro" id="IPR028889">
    <property type="entry name" value="USP"/>
</dbReference>
<dbReference type="InterPro" id="IPR024729">
    <property type="entry name" value="USP7_ICP0-binding_dom"/>
</dbReference>
<keyword evidence="9" id="KW-0539">Nucleus</keyword>
<dbReference type="SMART" id="SM00061">
    <property type="entry name" value="MATH"/>
    <property type="match status" value="1"/>
</dbReference>
<dbReference type="InterPro" id="IPR002083">
    <property type="entry name" value="MATH/TRAF_dom"/>
</dbReference>
<gene>
    <name evidence="14" type="ORF">TASIC1_0005006600</name>
</gene>
<evidence type="ECO:0000256" key="11">
    <source>
        <dbReference type="SAM" id="Phobius"/>
    </source>
</evidence>
<keyword evidence="5" id="KW-0645">Protease</keyword>
<dbReference type="PROSITE" id="PS00973">
    <property type="entry name" value="USP_2"/>
    <property type="match status" value="1"/>
</dbReference>
<dbReference type="FunFam" id="2.60.210.10:FF:000011">
    <property type="entry name" value="Ubiquitin carboxyl-terminal hydrolase 7"/>
    <property type="match status" value="1"/>
</dbReference>
<dbReference type="CDD" id="cd02659">
    <property type="entry name" value="peptidase_C19C"/>
    <property type="match status" value="1"/>
</dbReference>
<dbReference type="EMBL" id="BLZH01000005">
    <property type="protein sequence ID" value="GFP55208.1"/>
    <property type="molecule type" value="Genomic_DNA"/>
</dbReference>
<dbReference type="GO" id="GO:0005634">
    <property type="term" value="C:nucleus"/>
    <property type="evidence" value="ECO:0007669"/>
    <property type="project" value="UniProtKB-SubCell"/>
</dbReference>
<name>A0A6V8QW78_TRIAP</name>
<dbReference type="GO" id="GO:0016579">
    <property type="term" value="P:protein deubiquitination"/>
    <property type="evidence" value="ECO:0007669"/>
    <property type="project" value="InterPro"/>
</dbReference>
<keyword evidence="11" id="KW-0812">Transmembrane</keyword>
<dbReference type="SUPFAM" id="SSF54001">
    <property type="entry name" value="Cysteine proteinases"/>
    <property type="match status" value="1"/>
</dbReference>
<dbReference type="InterPro" id="IPR018200">
    <property type="entry name" value="USP_CS"/>
</dbReference>
<feature type="region of interest" description="Disordered" evidence="10">
    <location>
        <begin position="213"/>
        <end position="248"/>
    </location>
</feature>
<dbReference type="OrthoDB" id="289038at2759"/>
<comment type="subcellular location">
    <subcellularLocation>
        <location evidence="2">Nucleus</location>
    </subcellularLocation>
</comment>
<comment type="catalytic activity">
    <reaction evidence="1">
        <text>Thiol-dependent hydrolysis of ester, thioester, amide, peptide and isopeptide bonds formed by the C-terminal Gly of ubiquitin (a 76-residue protein attached to proteins as an intracellular targeting signal).</text>
        <dbReference type="EC" id="3.4.19.12"/>
    </reaction>
</comment>
<dbReference type="PROSITE" id="PS50235">
    <property type="entry name" value="USP_3"/>
    <property type="match status" value="1"/>
</dbReference>
<dbReference type="Gene3D" id="3.10.20.90">
    <property type="entry name" value="Phosphatidylinositol 3-kinase Catalytic Subunit, Chain A, domain 1"/>
    <property type="match status" value="2"/>
</dbReference>
<comment type="caution">
    <text evidence="14">The sequence shown here is derived from an EMBL/GenBank/DDBJ whole genome shotgun (WGS) entry which is preliminary data.</text>
</comment>
<dbReference type="InterPro" id="IPR050164">
    <property type="entry name" value="Peptidase_C19"/>
</dbReference>
<dbReference type="Pfam" id="PF14533">
    <property type="entry name" value="USP7_C2"/>
    <property type="match status" value="1"/>
</dbReference>
<comment type="similarity">
    <text evidence="3">Belongs to the peptidase C19 family.</text>
</comment>
<evidence type="ECO:0000256" key="7">
    <source>
        <dbReference type="ARBA" id="ARBA00022801"/>
    </source>
</evidence>
<dbReference type="Gene3D" id="3.90.70.10">
    <property type="entry name" value="Cysteine proteinases"/>
    <property type="match status" value="1"/>
</dbReference>
<evidence type="ECO:0000259" key="13">
    <source>
        <dbReference type="PROSITE" id="PS50235"/>
    </source>
</evidence>
<evidence type="ECO:0000256" key="2">
    <source>
        <dbReference type="ARBA" id="ARBA00004123"/>
    </source>
</evidence>
<dbReference type="FunFam" id="3.90.70.10:FF:000005">
    <property type="entry name" value="Ubiquitin carboxyl-terminal hydrolase 7"/>
    <property type="match status" value="1"/>
</dbReference>
<evidence type="ECO:0000256" key="1">
    <source>
        <dbReference type="ARBA" id="ARBA00000707"/>
    </source>
</evidence>
<evidence type="ECO:0000256" key="8">
    <source>
        <dbReference type="ARBA" id="ARBA00022807"/>
    </source>
</evidence>
<evidence type="ECO:0000313" key="14">
    <source>
        <dbReference type="EMBL" id="GFP55208.1"/>
    </source>
</evidence>
<evidence type="ECO:0000256" key="10">
    <source>
        <dbReference type="SAM" id="MobiDB-lite"/>
    </source>
</evidence>
<dbReference type="Pfam" id="PF12436">
    <property type="entry name" value="USP7_ICP0_bdg"/>
    <property type="match status" value="1"/>
</dbReference>
<feature type="domain" description="MATH" evidence="12">
    <location>
        <begin position="317"/>
        <end position="447"/>
    </location>
</feature>
<dbReference type="GO" id="GO:0005829">
    <property type="term" value="C:cytosol"/>
    <property type="evidence" value="ECO:0007669"/>
    <property type="project" value="TreeGrafter"/>
</dbReference>
<dbReference type="Gene3D" id="2.60.210.10">
    <property type="entry name" value="Apoptosis, Tumor Necrosis Factor Receptor Associated Protein 2, Chain A"/>
    <property type="match status" value="1"/>
</dbReference>
<feature type="transmembrane region" description="Helical" evidence="11">
    <location>
        <begin position="87"/>
        <end position="112"/>
    </location>
</feature>
<protein>
    <recommendedName>
        <fullName evidence="4">ubiquitinyl hydrolase 1</fullName>
        <ecNumber evidence="4">3.4.19.12</ecNumber>
    </recommendedName>
</protein>
<dbReference type="PROSITE" id="PS00972">
    <property type="entry name" value="USP_1"/>
    <property type="match status" value="1"/>
</dbReference>
<dbReference type="InterPro" id="IPR001394">
    <property type="entry name" value="Peptidase_C19_UCH"/>
</dbReference>
<dbReference type="GO" id="GO:0006508">
    <property type="term" value="P:proteolysis"/>
    <property type="evidence" value="ECO:0007669"/>
    <property type="project" value="UniProtKB-KW"/>
</dbReference>
<dbReference type="InterPro" id="IPR008974">
    <property type="entry name" value="TRAF-like"/>
</dbReference>
<evidence type="ECO:0000256" key="6">
    <source>
        <dbReference type="ARBA" id="ARBA00022786"/>
    </source>
</evidence>
<reference evidence="14 15" key="1">
    <citation type="submission" date="2020-07" db="EMBL/GenBank/DDBJ databases">
        <title>Trichoderma asperellum IC-1 whole genome shotgun sequence.</title>
        <authorList>
            <person name="Kanamasa S."/>
            <person name="Takahashi H."/>
        </authorList>
    </citation>
    <scope>NUCLEOTIDE SEQUENCE [LARGE SCALE GENOMIC DNA]</scope>
    <source>
        <strain evidence="14 15">IC-1</strain>
    </source>
</reference>
<dbReference type="SUPFAM" id="SSF49599">
    <property type="entry name" value="TRAF domain-like"/>
    <property type="match status" value="1"/>
</dbReference>
<dbReference type="InterPro" id="IPR029346">
    <property type="entry name" value="USP_C"/>
</dbReference>
<dbReference type="GO" id="GO:0140492">
    <property type="term" value="F:metal-dependent deubiquitinase activity"/>
    <property type="evidence" value="ECO:0007669"/>
    <property type="project" value="UniProtKB-ARBA"/>
</dbReference>
<feature type="transmembrane region" description="Helical" evidence="11">
    <location>
        <begin position="62"/>
        <end position="81"/>
    </location>
</feature>
<keyword evidence="11" id="KW-0472">Membrane</keyword>
<evidence type="ECO:0000256" key="3">
    <source>
        <dbReference type="ARBA" id="ARBA00009085"/>
    </source>
</evidence>